<dbReference type="GO" id="GO:0003700">
    <property type="term" value="F:DNA-binding transcription factor activity"/>
    <property type="evidence" value="ECO:0007669"/>
    <property type="project" value="TreeGrafter"/>
</dbReference>
<dbReference type="AlphaFoldDB" id="A0A2N5GL56"/>
<dbReference type="SUPFAM" id="SSF51182">
    <property type="entry name" value="RmlC-like cupins"/>
    <property type="match status" value="1"/>
</dbReference>
<dbReference type="OrthoDB" id="34624at2"/>
<feature type="domain" description="HTH cro/C1-type" evidence="2">
    <location>
        <begin position="7"/>
        <end position="61"/>
    </location>
</feature>
<dbReference type="InterPro" id="IPR050807">
    <property type="entry name" value="TransReg_Diox_bact_type"/>
</dbReference>
<dbReference type="RefSeq" id="WP_101577643.1">
    <property type="nucleotide sequence ID" value="NZ_PGVA01000027.1"/>
</dbReference>
<evidence type="ECO:0000313" key="5">
    <source>
        <dbReference type="Proteomes" id="UP000234951"/>
    </source>
</evidence>
<reference evidence="4 6" key="2">
    <citation type="submission" date="2017-12" db="EMBL/GenBank/DDBJ databases">
        <title>Comparative Functional Genomics of Dry Heat Resistant strains isolated from the Viking Spacecraft.</title>
        <authorList>
            <person name="Seuylemezian A."/>
            <person name="Cooper K."/>
            <person name="Vaishampayan P."/>
        </authorList>
    </citation>
    <scope>NUCLEOTIDE SEQUENCE [LARGE SCALE GENOMIC DNA]</scope>
    <source>
        <strain evidence="4 6">ATCC 29669</strain>
    </source>
</reference>
<dbReference type="InterPro" id="IPR010982">
    <property type="entry name" value="Lambda_DNA-bd_dom_sf"/>
</dbReference>
<evidence type="ECO:0000313" key="4">
    <source>
        <dbReference type="EMBL" id="PLR99467.1"/>
    </source>
</evidence>
<comment type="caution">
    <text evidence="3">The sequence shown here is derived from an EMBL/GenBank/DDBJ whole genome shotgun (WGS) entry which is preliminary data.</text>
</comment>
<dbReference type="Pfam" id="PF07883">
    <property type="entry name" value="Cupin_2"/>
    <property type="match status" value="1"/>
</dbReference>
<reference evidence="3 5" key="1">
    <citation type="submission" date="2017-11" db="EMBL/GenBank/DDBJ databases">
        <title>Comparitive Functional Genomics of Dry Heat Resistant strains isolated from the Viking Spacecraft.</title>
        <authorList>
            <person name="Seuylemezian A."/>
            <person name="Cooper K."/>
            <person name="Vaishampayan P."/>
        </authorList>
    </citation>
    <scope>NUCLEOTIDE SEQUENCE [LARGE SCALE GENOMIC DNA]</scope>
    <source>
        <strain evidence="3 5">M4.6</strain>
    </source>
</reference>
<dbReference type="InterPro" id="IPR011051">
    <property type="entry name" value="RmlC_Cupin_sf"/>
</dbReference>
<dbReference type="EMBL" id="PGVD01000014">
    <property type="protein sequence ID" value="PLR99467.1"/>
    <property type="molecule type" value="Genomic_DNA"/>
</dbReference>
<dbReference type="SMART" id="SM00530">
    <property type="entry name" value="HTH_XRE"/>
    <property type="match status" value="1"/>
</dbReference>
<dbReference type="InterPro" id="IPR013096">
    <property type="entry name" value="Cupin_2"/>
</dbReference>
<sequence>MEFGKKIRTIREERGMTVKQLAELVECTPSFISQIEREMANPSINTLKKISVGLKVSLADLFEEESRSSDPGKKYIVRRNERKRFKSEIENTDIQLLTSSDIDSKTIEMHLLIVGPGGKSEKLYTNHSEEVGYVLKGSITILLGDNQFELKEGDSIYFPGNIPHGWENNSDTEAITLFSATPVLIGKGERLVSGNAHFIVDPLNKTCDF</sequence>
<dbReference type="EMBL" id="PGVA01000027">
    <property type="protein sequence ID" value="PLR82296.1"/>
    <property type="molecule type" value="Genomic_DNA"/>
</dbReference>
<name>A0A2N5GL56_9BACI</name>
<evidence type="ECO:0000259" key="2">
    <source>
        <dbReference type="PROSITE" id="PS50943"/>
    </source>
</evidence>
<accession>A0A2N5GL56</accession>
<evidence type="ECO:0000256" key="1">
    <source>
        <dbReference type="ARBA" id="ARBA00023125"/>
    </source>
</evidence>
<dbReference type="Gene3D" id="1.10.260.40">
    <property type="entry name" value="lambda repressor-like DNA-binding domains"/>
    <property type="match status" value="1"/>
</dbReference>
<dbReference type="SUPFAM" id="SSF47413">
    <property type="entry name" value="lambda repressor-like DNA-binding domains"/>
    <property type="match status" value="1"/>
</dbReference>
<dbReference type="InterPro" id="IPR014710">
    <property type="entry name" value="RmlC-like_jellyroll"/>
</dbReference>
<dbReference type="InterPro" id="IPR001387">
    <property type="entry name" value="Cro/C1-type_HTH"/>
</dbReference>
<proteinExistence type="predicted"/>
<dbReference type="PANTHER" id="PTHR46797:SF2">
    <property type="entry name" value="TRANSCRIPTIONAL REGULATOR"/>
    <property type="match status" value="1"/>
</dbReference>
<dbReference type="PANTHER" id="PTHR46797">
    <property type="entry name" value="HTH-TYPE TRANSCRIPTIONAL REGULATOR"/>
    <property type="match status" value="1"/>
</dbReference>
<dbReference type="CDD" id="cd02209">
    <property type="entry name" value="cupin_XRE_C"/>
    <property type="match status" value="1"/>
</dbReference>
<evidence type="ECO:0000313" key="6">
    <source>
        <dbReference type="Proteomes" id="UP000235114"/>
    </source>
</evidence>
<dbReference type="Pfam" id="PF01381">
    <property type="entry name" value="HTH_3"/>
    <property type="match status" value="1"/>
</dbReference>
<protein>
    <recommendedName>
        <fullName evidence="2">HTH cro/C1-type domain-containing protein</fullName>
    </recommendedName>
</protein>
<dbReference type="GO" id="GO:0003677">
    <property type="term" value="F:DNA binding"/>
    <property type="evidence" value="ECO:0007669"/>
    <property type="project" value="UniProtKB-KW"/>
</dbReference>
<organism evidence="3 5">
    <name type="scientific">Bacillus canaveralius</name>
    <dbReference type="NCBI Taxonomy" id="1403243"/>
    <lineage>
        <taxon>Bacteria</taxon>
        <taxon>Bacillati</taxon>
        <taxon>Bacillota</taxon>
        <taxon>Bacilli</taxon>
        <taxon>Bacillales</taxon>
        <taxon>Bacillaceae</taxon>
        <taxon>Bacillus</taxon>
    </lineage>
</organism>
<gene>
    <name evidence="3" type="ORF">CU635_12150</name>
    <name evidence="4" type="ORF">CVD25_05560</name>
</gene>
<dbReference type="PROSITE" id="PS50943">
    <property type="entry name" value="HTH_CROC1"/>
    <property type="match status" value="1"/>
</dbReference>
<dbReference type="GO" id="GO:0005829">
    <property type="term" value="C:cytosol"/>
    <property type="evidence" value="ECO:0007669"/>
    <property type="project" value="TreeGrafter"/>
</dbReference>
<dbReference type="CDD" id="cd00093">
    <property type="entry name" value="HTH_XRE"/>
    <property type="match status" value="1"/>
</dbReference>
<dbReference type="Proteomes" id="UP000234951">
    <property type="component" value="Unassembled WGS sequence"/>
</dbReference>
<dbReference type="Gene3D" id="2.60.120.10">
    <property type="entry name" value="Jelly Rolls"/>
    <property type="match status" value="1"/>
</dbReference>
<evidence type="ECO:0000313" key="3">
    <source>
        <dbReference type="EMBL" id="PLR82296.1"/>
    </source>
</evidence>
<keyword evidence="1" id="KW-0238">DNA-binding</keyword>
<dbReference type="Proteomes" id="UP000235114">
    <property type="component" value="Unassembled WGS sequence"/>
</dbReference>
<keyword evidence="6" id="KW-1185">Reference proteome</keyword>